<evidence type="ECO:0000313" key="3">
    <source>
        <dbReference type="Proteomes" id="UP000324222"/>
    </source>
</evidence>
<organism evidence="2 3">
    <name type="scientific">Portunus trituberculatus</name>
    <name type="common">Swimming crab</name>
    <name type="synonym">Neptunus trituberculatus</name>
    <dbReference type="NCBI Taxonomy" id="210409"/>
    <lineage>
        <taxon>Eukaryota</taxon>
        <taxon>Metazoa</taxon>
        <taxon>Ecdysozoa</taxon>
        <taxon>Arthropoda</taxon>
        <taxon>Crustacea</taxon>
        <taxon>Multicrustacea</taxon>
        <taxon>Malacostraca</taxon>
        <taxon>Eumalacostraca</taxon>
        <taxon>Eucarida</taxon>
        <taxon>Decapoda</taxon>
        <taxon>Pleocyemata</taxon>
        <taxon>Brachyura</taxon>
        <taxon>Eubrachyura</taxon>
        <taxon>Portunoidea</taxon>
        <taxon>Portunidae</taxon>
        <taxon>Portuninae</taxon>
        <taxon>Portunus</taxon>
    </lineage>
</organism>
<feature type="compositionally biased region" description="Polar residues" evidence="1">
    <location>
        <begin position="99"/>
        <end position="113"/>
    </location>
</feature>
<feature type="compositionally biased region" description="Basic residues" evidence="1">
    <location>
        <begin position="80"/>
        <end position="91"/>
    </location>
</feature>
<reference evidence="2 3" key="1">
    <citation type="submission" date="2019-05" db="EMBL/GenBank/DDBJ databases">
        <title>Another draft genome of Portunus trituberculatus and its Hox gene families provides insights of decapod evolution.</title>
        <authorList>
            <person name="Jeong J.-H."/>
            <person name="Song I."/>
            <person name="Kim S."/>
            <person name="Choi T."/>
            <person name="Kim D."/>
            <person name="Ryu S."/>
            <person name="Kim W."/>
        </authorList>
    </citation>
    <scope>NUCLEOTIDE SEQUENCE [LARGE SCALE GENOMIC DNA]</scope>
    <source>
        <tissue evidence="2">Muscle</tissue>
    </source>
</reference>
<proteinExistence type="predicted"/>
<gene>
    <name evidence="2" type="ORF">E2C01_011972</name>
</gene>
<dbReference type="Proteomes" id="UP000324222">
    <property type="component" value="Unassembled WGS sequence"/>
</dbReference>
<comment type="caution">
    <text evidence="2">The sequence shown here is derived from an EMBL/GenBank/DDBJ whole genome shotgun (WGS) entry which is preliminary data.</text>
</comment>
<feature type="region of interest" description="Disordered" evidence="1">
    <location>
        <begin position="1"/>
        <end position="21"/>
    </location>
</feature>
<feature type="region of interest" description="Disordered" evidence="1">
    <location>
        <begin position="80"/>
        <end position="113"/>
    </location>
</feature>
<dbReference type="AlphaFoldDB" id="A0A5B7DDA0"/>
<name>A0A5B7DDA0_PORTR</name>
<evidence type="ECO:0000313" key="2">
    <source>
        <dbReference type="EMBL" id="MPC19066.1"/>
    </source>
</evidence>
<accession>A0A5B7DDA0</accession>
<dbReference type="EMBL" id="VSRR010000735">
    <property type="protein sequence ID" value="MPC19066.1"/>
    <property type="molecule type" value="Genomic_DNA"/>
</dbReference>
<sequence>MSRQLHSRRHTTTQPPCPHQCPATPPLLLASHPEILILNLMLQVTQNFFESGLCIGSACLSKNKHHLAKLYCHDFPRRHTTHHSHRRHSHSWRHDDLTKPNQADANTSAVNLNNGKSQNQVTIAFNALKTKI</sequence>
<feature type="compositionally biased region" description="Basic residues" evidence="1">
    <location>
        <begin position="1"/>
        <end position="11"/>
    </location>
</feature>
<protein>
    <submittedName>
        <fullName evidence="2">Uncharacterized protein</fullName>
    </submittedName>
</protein>
<evidence type="ECO:0000256" key="1">
    <source>
        <dbReference type="SAM" id="MobiDB-lite"/>
    </source>
</evidence>
<keyword evidence="3" id="KW-1185">Reference proteome</keyword>